<dbReference type="EMBL" id="JAMKFB020000003">
    <property type="protein sequence ID" value="KAL0199483.1"/>
    <property type="molecule type" value="Genomic_DNA"/>
</dbReference>
<evidence type="ECO:0000313" key="3">
    <source>
        <dbReference type="Proteomes" id="UP001529510"/>
    </source>
</evidence>
<proteinExistence type="predicted"/>
<feature type="non-terminal residue" evidence="2">
    <location>
        <position position="129"/>
    </location>
</feature>
<evidence type="ECO:0000313" key="2">
    <source>
        <dbReference type="EMBL" id="KAL0199483.1"/>
    </source>
</evidence>
<protein>
    <submittedName>
        <fullName evidence="2">Uncharacterized protein</fullName>
    </submittedName>
</protein>
<feature type="region of interest" description="Disordered" evidence="1">
    <location>
        <begin position="110"/>
        <end position="129"/>
    </location>
</feature>
<accession>A0ABD0RM64</accession>
<gene>
    <name evidence="2" type="ORF">M9458_008023</name>
</gene>
<sequence>MTLKVEVFERTAVREKWPEEDWGALLAPFLTEESMPSADSGDKECHYGMTFWARQGTTAPCIPVRVANQDREAVLDSGSMVILVRPEFALGPRGPPIVVSCIHRDKKSYPTTQVKMVTPRDKKSYPTTQ</sequence>
<comment type="caution">
    <text evidence="2">The sequence shown here is derived from an EMBL/GenBank/DDBJ whole genome shotgun (WGS) entry which is preliminary data.</text>
</comment>
<evidence type="ECO:0000256" key="1">
    <source>
        <dbReference type="SAM" id="MobiDB-lite"/>
    </source>
</evidence>
<name>A0ABD0RM64_CIRMR</name>
<organism evidence="2 3">
    <name type="scientific">Cirrhinus mrigala</name>
    <name type="common">Mrigala</name>
    <dbReference type="NCBI Taxonomy" id="683832"/>
    <lineage>
        <taxon>Eukaryota</taxon>
        <taxon>Metazoa</taxon>
        <taxon>Chordata</taxon>
        <taxon>Craniata</taxon>
        <taxon>Vertebrata</taxon>
        <taxon>Euteleostomi</taxon>
        <taxon>Actinopterygii</taxon>
        <taxon>Neopterygii</taxon>
        <taxon>Teleostei</taxon>
        <taxon>Ostariophysi</taxon>
        <taxon>Cypriniformes</taxon>
        <taxon>Cyprinidae</taxon>
        <taxon>Labeoninae</taxon>
        <taxon>Labeonini</taxon>
        <taxon>Cirrhinus</taxon>
    </lineage>
</organism>
<dbReference type="AlphaFoldDB" id="A0ABD0RM64"/>
<reference evidence="2 3" key="1">
    <citation type="submission" date="2024-05" db="EMBL/GenBank/DDBJ databases">
        <title>Genome sequencing and assembly of Indian major carp, Cirrhinus mrigala (Hamilton, 1822).</title>
        <authorList>
            <person name="Mohindra V."/>
            <person name="Chowdhury L.M."/>
            <person name="Lal K."/>
            <person name="Jena J.K."/>
        </authorList>
    </citation>
    <scope>NUCLEOTIDE SEQUENCE [LARGE SCALE GENOMIC DNA]</scope>
    <source>
        <strain evidence="2">CM1030</strain>
        <tissue evidence="2">Blood</tissue>
    </source>
</reference>
<feature type="compositionally biased region" description="Basic and acidic residues" evidence="1">
    <location>
        <begin position="118"/>
        <end position="129"/>
    </location>
</feature>
<keyword evidence="3" id="KW-1185">Reference proteome</keyword>
<dbReference type="Proteomes" id="UP001529510">
    <property type="component" value="Unassembled WGS sequence"/>
</dbReference>